<name>A0A6D2IW82_9BRAS</name>
<evidence type="ECO:0000313" key="2">
    <source>
        <dbReference type="EMBL" id="CAA7029186.1"/>
    </source>
</evidence>
<evidence type="ECO:0000256" key="1">
    <source>
        <dbReference type="SAM" id="SignalP"/>
    </source>
</evidence>
<organism evidence="2 3">
    <name type="scientific">Microthlaspi erraticum</name>
    <dbReference type="NCBI Taxonomy" id="1685480"/>
    <lineage>
        <taxon>Eukaryota</taxon>
        <taxon>Viridiplantae</taxon>
        <taxon>Streptophyta</taxon>
        <taxon>Embryophyta</taxon>
        <taxon>Tracheophyta</taxon>
        <taxon>Spermatophyta</taxon>
        <taxon>Magnoliopsida</taxon>
        <taxon>eudicotyledons</taxon>
        <taxon>Gunneridae</taxon>
        <taxon>Pentapetalae</taxon>
        <taxon>rosids</taxon>
        <taxon>malvids</taxon>
        <taxon>Brassicales</taxon>
        <taxon>Brassicaceae</taxon>
        <taxon>Coluteocarpeae</taxon>
        <taxon>Microthlaspi</taxon>
    </lineage>
</organism>
<dbReference type="AlphaFoldDB" id="A0A6D2IW82"/>
<keyword evidence="1" id="KW-0732">Signal</keyword>
<evidence type="ECO:0000313" key="3">
    <source>
        <dbReference type="Proteomes" id="UP000467841"/>
    </source>
</evidence>
<keyword evidence="3" id="KW-1185">Reference proteome</keyword>
<proteinExistence type="predicted"/>
<comment type="caution">
    <text evidence="2">The sequence shown here is derived from an EMBL/GenBank/DDBJ whole genome shotgun (WGS) entry which is preliminary data.</text>
</comment>
<dbReference type="Proteomes" id="UP000467841">
    <property type="component" value="Unassembled WGS sequence"/>
</dbReference>
<dbReference type="EMBL" id="CACVBM020001077">
    <property type="protein sequence ID" value="CAA7029186.1"/>
    <property type="molecule type" value="Genomic_DNA"/>
</dbReference>
<sequence>MSRAIAWLIACGLGSSNLAGYKELVAKWEESENYPHVTSLVVKNSCHYEEKNSLFIEFCGLRGEANDLEDIHINS</sequence>
<gene>
    <name evidence="2" type="ORF">MERR_LOCUS16421</name>
</gene>
<protein>
    <submittedName>
        <fullName evidence="2">Uncharacterized protein</fullName>
    </submittedName>
</protein>
<feature type="signal peptide" evidence="1">
    <location>
        <begin position="1"/>
        <end position="19"/>
    </location>
</feature>
<accession>A0A6D2IW82</accession>
<feature type="chain" id="PRO_5025413551" evidence="1">
    <location>
        <begin position="20"/>
        <end position="75"/>
    </location>
</feature>
<reference evidence="2" key="1">
    <citation type="submission" date="2020-01" db="EMBL/GenBank/DDBJ databases">
        <authorList>
            <person name="Mishra B."/>
        </authorList>
    </citation>
    <scope>NUCLEOTIDE SEQUENCE [LARGE SCALE GENOMIC DNA]</scope>
</reference>